<feature type="chain" id="PRO_5002270910" evidence="1">
    <location>
        <begin position="18"/>
        <end position="54"/>
    </location>
</feature>
<organism evidence="2 3">
    <name type="scientific">Fusarium oxysporum (strain Fo5176)</name>
    <name type="common">Fusarium vascular wilt</name>
    <dbReference type="NCBI Taxonomy" id="660025"/>
    <lineage>
        <taxon>Eukaryota</taxon>
        <taxon>Fungi</taxon>
        <taxon>Dikarya</taxon>
        <taxon>Ascomycota</taxon>
        <taxon>Pezizomycotina</taxon>
        <taxon>Sordariomycetes</taxon>
        <taxon>Hypocreomycetidae</taxon>
        <taxon>Hypocreales</taxon>
        <taxon>Nectriaceae</taxon>
        <taxon>Fusarium</taxon>
        <taxon>Fusarium oxysporum species complex</taxon>
    </lineage>
</organism>
<evidence type="ECO:0000313" key="3">
    <source>
        <dbReference type="Proteomes" id="UP000002489"/>
    </source>
</evidence>
<reference evidence="3" key="1">
    <citation type="journal article" date="2012" name="Mol. Plant Microbe Interact.">
        <title>A highly conserved effector in Fusarium oxysporum is required for full virulence on Arabidopsis.</title>
        <authorList>
            <person name="Thatcher L.F."/>
            <person name="Gardiner D.M."/>
            <person name="Kazan K."/>
            <person name="Manners J."/>
        </authorList>
    </citation>
    <scope>NUCLEOTIDE SEQUENCE [LARGE SCALE GENOMIC DNA]</scope>
    <source>
        <strain evidence="3">Fo5176</strain>
    </source>
</reference>
<accession>A0A0D2XNW1</accession>
<reference evidence="2" key="2">
    <citation type="submission" date="2025-08" db="UniProtKB">
        <authorList>
            <consortium name="EnsemblFungi"/>
        </authorList>
    </citation>
    <scope>IDENTIFICATION</scope>
    <source>
        <strain evidence="2">4287 / CBS 123668 / FGSC 9935 / NRRL 34936</strain>
    </source>
</reference>
<dbReference type="AlphaFoldDB" id="A0A0D2XNW1"/>
<dbReference type="Proteomes" id="UP000002489">
    <property type="component" value="Unassembled WGS sequence"/>
</dbReference>
<evidence type="ECO:0000313" key="2">
    <source>
        <dbReference type="EnsemblFungi" id="FOXG_05646P0"/>
    </source>
</evidence>
<evidence type="ECO:0000256" key="1">
    <source>
        <dbReference type="SAM" id="SignalP"/>
    </source>
</evidence>
<sequence>MAGGFVLIVSIFRLVSTVKVDEDLDFTYSLGYGLLWRYVNFSGKGLSLVLMSNG</sequence>
<feature type="signal peptide" evidence="1">
    <location>
        <begin position="1"/>
        <end position="17"/>
    </location>
</feature>
<name>A0A0D2XNW1_FUSOF</name>
<protein>
    <submittedName>
        <fullName evidence="2">Uncharacterized protein</fullName>
    </submittedName>
</protein>
<keyword evidence="1" id="KW-0732">Signal</keyword>
<proteinExistence type="predicted"/>
<dbReference type="EnsemblFungi" id="FOXG_05646T0">
    <property type="protein sequence ID" value="FOXG_05646P0"/>
    <property type="gene ID" value="FOXG_05646"/>
</dbReference>